<accession>A0AAN5CUN7</accession>
<feature type="compositionally biased region" description="Basic residues" evidence="1">
    <location>
        <begin position="1"/>
        <end position="10"/>
    </location>
</feature>
<feature type="non-terminal residue" evidence="2">
    <location>
        <position position="1"/>
    </location>
</feature>
<dbReference type="Proteomes" id="UP001328107">
    <property type="component" value="Unassembled WGS sequence"/>
</dbReference>
<dbReference type="AlphaFoldDB" id="A0AAN5CUN7"/>
<gene>
    <name evidence="2" type="ORF">PMAYCL1PPCAC_21161</name>
</gene>
<comment type="caution">
    <text evidence="2">The sequence shown here is derived from an EMBL/GenBank/DDBJ whole genome shotgun (WGS) entry which is preliminary data.</text>
</comment>
<feature type="region of interest" description="Disordered" evidence="1">
    <location>
        <begin position="47"/>
        <end position="75"/>
    </location>
</feature>
<name>A0AAN5CUN7_9BILA</name>
<feature type="compositionally biased region" description="Gly residues" evidence="1">
    <location>
        <begin position="50"/>
        <end position="59"/>
    </location>
</feature>
<evidence type="ECO:0000256" key="1">
    <source>
        <dbReference type="SAM" id="MobiDB-lite"/>
    </source>
</evidence>
<keyword evidence="3" id="KW-1185">Reference proteome</keyword>
<evidence type="ECO:0000313" key="2">
    <source>
        <dbReference type="EMBL" id="GMR50966.1"/>
    </source>
</evidence>
<dbReference type="EMBL" id="BTRK01000005">
    <property type="protein sequence ID" value="GMR50966.1"/>
    <property type="molecule type" value="Genomic_DNA"/>
</dbReference>
<feature type="region of interest" description="Disordered" evidence="1">
    <location>
        <begin position="1"/>
        <end position="30"/>
    </location>
</feature>
<organism evidence="2 3">
    <name type="scientific">Pristionchus mayeri</name>
    <dbReference type="NCBI Taxonomy" id="1317129"/>
    <lineage>
        <taxon>Eukaryota</taxon>
        <taxon>Metazoa</taxon>
        <taxon>Ecdysozoa</taxon>
        <taxon>Nematoda</taxon>
        <taxon>Chromadorea</taxon>
        <taxon>Rhabditida</taxon>
        <taxon>Rhabditina</taxon>
        <taxon>Diplogasteromorpha</taxon>
        <taxon>Diplogasteroidea</taxon>
        <taxon>Neodiplogasteridae</taxon>
        <taxon>Pristionchus</taxon>
    </lineage>
</organism>
<reference evidence="3" key="1">
    <citation type="submission" date="2022-10" db="EMBL/GenBank/DDBJ databases">
        <title>Genome assembly of Pristionchus species.</title>
        <authorList>
            <person name="Yoshida K."/>
            <person name="Sommer R.J."/>
        </authorList>
    </citation>
    <scope>NUCLEOTIDE SEQUENCE [LARGE SCALE GENOMIC DNA]</scope>
    <source>
        <strain evidence="3">RS5460</strain>
    </source>
</reference>
<sequence>SMYSRGRPRPLRNGLLPTPSQPPPLMNSRGLHTAPVFTFIRRLHRSFQGRGRGGSGRGRGAAANTTDPNMNGTRERHLLTVEPCEFVRDDEGQLF</sequence>
<feature type="non-terminal residue" evidence="2">
    <location>
        <position position="95"/>
    </location>
</feature>
<evidence type="ECO:0000313" key="3">
    <source>
        <dbReference type="Proteomes" id="UP001328107"/>
    </source>
</evidence>
<protein>
    <submittedName>
        <fullName evidence="2">Uncharacterized protein</fullName>
    </submittedName>
</protein>
<proteinExistence type="predicted"/>